<reference evidence="3" key="1">
    <citation type="journal article" date="2013" name="Nature">
        <title>Draft genome of the wheat A-genome progenitor Triticum urartu.</title>
        <authorList>
            <person name="Ling H.Q."/>
            <person name="Zhao S."/>
            <person name="Liu D."/>
            <person name="Wang J."/>
            <person name="Sun H."/>
            <person name="Zhang C."/>
            <person name="Fan H."/>
            <person name="Li D."/>
            <person name="Dong L."/>
            <person name="Tao Y."/>
            <person name="Gao C."/>
            <person name="Wu H."/>
            <person name="Li Y."/>
            <person name="Cui Y."/>
            <person name="Guo X."/>
            <person name="Zheng S."/>
            <person name="Wang B."/>
            <person name="Yu K."/>
            <person name="Liang Q."/>
            <person name="Yang W."/>
            <person name="Lou X."/>
            <person name="Chen J."/>
            <person name="Feng M."/>
            <person name="Jian J."/>
            <person name="Zhang X."/>
            <person name="Luo G."/>
            <person name="Jiang Y."/>
            <person name="Liu J."/>
            <person name="Wang Z."/>
            <person name="Sha Y."/>
            <person name="Zhang B."/>
            <person name="Wu H."/>
            <person name="Tang D."/>
            <person name="Shen Q."/>
            <person name="Xue P."/>
            <person name="Zou S."/>
            <person name="Wang X."/>
            <person name="Liu X."/>
            <person name="Wang F."/>
            <person name="Yang Y."/>
            <person name="An X."/>
            <person name="Dong Z."/>
            <person name="Zhang K."/>
            <person name="Zhang X."/>
            <person name="Luo M.C."/>
            <person name="Dvorak J."/>
            <person name="Tong Y."/>
            <person name="Wang J."/>
            <person name="Yang H."/>
            <person name="Li Z."/>
            <person name="Wang D."/>
            <person name="Zhang A."/>
            <person name="Wang J."/>
        </authorList>
    </citation>
    <scope>NUCLEOTIDE SEQUENCE</scope>
    <source>
        <strain evidence="3">cv. G1812</strain>
    </source>
</reference>
<reference evidence="2" key="3">
    <citation type="submission" date="2022-06" db="UniProtKB">
        <authorList>
            <consortium name="EnsemblPlants"/>
        </authorList>
    </citation>
    <scope>IDENTIFICATION</scope>
</reference>
<accession>A0A8R7TCV7</accession>
<feature type="region of interest" description="Disordered" evidence="1">
    <location>
        <begin position="43"/>
        <end position="65"/>
    </location>
</feature>
<dbReference type="EnsemblPlants" id="TuG1812G0200000665.01.T01">
    <property type="protein sequence ID" value="TuG1812G0200000665.01.T01.cds318165"/>
    <property type="gene ID" value="TuG1812G0200000665.01"/>
</dbReference>
<dbReference type="Gramene" id="TuG1812G0200000665.01.T01">
    <property type="protein sequence ID" value="TuG1812G0200000665.01.T01.cds318165"/>
    <property type="gene ID" value="TuG1812G0200000665.01"/>
</dbReference>
<proteinExistence type="predicted"/>
<reference evidence="2" key="2">
    <citation type="submission" date="2018-03" db="EMBL/GenBank/DDBJ databases">
        <title>The Triticum urartu genome reveals the dynamic nature of wheat genome evolution.</title>
        <authorList>
            <person name="Ling H."/>
            <person name="Ma B."/>
            <person name="Shi X."/>
            <person name="Liu H."/>
            <person name="Dong L."/>
            <person name="Sun H."/>
            <person name="Cao Y."/>
            <person name="Gao Q."/>
            <person name="Zheng S."/>
            <person name="Li Y."/>
            <person name="Yu Y."/>
            <person name="Du H."/>
            <person name="Qi M."/>
            <person name="Li Y."/>
            <person name="Yu H."/>
            <person name="Cui Y."/>
            <person name="Wang N."/>
            <person name="Chen C."/>
            <person name="Wu H."/>
            <person name="Zhao Y."/>
            <person name="Zhang J."/>
            <person name="Li Y."/>
            <person name="Zhou W."/>
            <person name="Zhang B."/>
            <person name="Hu W."/>
            <person name="Eijk M."/>
            <person name="Tang J."/>
            <person name="Witsenboer H."/>
            <person name="Zhao S."/>
            <person name="Li Z."/>
            <person name="Zhang A."/>
            <person name="Wang D."/>
            <person name="Liang C."/>
        </authorList>
    </citation>
    <scope>NUCLEOTIDE SEQUENCE [LARGE SCALE GENOMIC DNA]</scope>
    <source>
        <strain evidence="2">cv. G1812</strain>
    </source>
</reference>
<organism evidence="2 3">
    <name type="scientific">Triticum urartu</name>
    <name type="common">Red wild einkorn</name>
    <name type="synonym">Crithodium urartu</name>
    <dbReference type="NCBI Taxonomy" id="4572"/>
    <lineage>
        <taxon>Eukaryota</taxon>
        <taxon>Viridiplantae</taxon>
        <taxon>Streptophyta</taxon>
        <taxon>Embryophyta</taxon>
        <taxon>Tracheophyta</taxon>
        <taxon>Spermatophyta</taxon>
        <taxon>Magnoliopsida</taxon>
        <taxon>Liliopsida</taxon>
        <taxon>Poales</taxon>
        <taxon>Poaceae</taxon>
        <taxon>BOP clade</taxon>
        <taxon>Pooideae</taxon>
        <taxon>Triticodae</taxon>
        <taxon>Triticeae</taxon>
        <taxon>Triticinae</taxon>
        <taxon>Triticum</taxon>
    </lineage>
</organism>
<evidence type="ECO:0000256" key="1">
    <source>
        <dbReference type="SAM" id="MobiDB-lite"/>
    </source>
</evidence>
<protein>
    <submittedName>
        <fullName evidence="2">Uncharacterized protein</fullName>
    </submittedName>
</protein>
<dbReference type="Proteomes" id="UP000015106">
    <property type="component" value="Chromosome 2"/>
</dbReference>
<keyword evidence="3" id="KW-1185">Reference proteome</keyword>
<evidence type="ECO:0000313" key="3">
    <source>
        <dbReference type="Proteomes" id="UP000015106"/>
    </source>
</evidence>
<evidence type="ECO:0000313" key="2">
    <source>
        <dbReference type="EnsemblPlants" id="TuG1812G0200000665.01.T01.cds318165"/>
    </source>
</evidence>
<name>A0A8R7TCV7_TRIUA</name>
<gene>
    <name evidence="2" type="primary">LOC125540805</name>
</gene>
<sequence length="108" mass="11264">MACICLSSVLRTKSSALRLSLASRSLAGDVLMTVTLSPNALPNLTATWPSPPSPTTPSRRPGSPSSIPCCFMGLYTVIPAHSSGAAASSGRASGMRTRKRLWATSMLE</sequence>
<feature type="compositionally biased region" description="Low complexity" evidence="1">
    <location>
        <begin position="56"/>
        <end position="65"/>
    </location>
</feature>
<dbReference type="AlphaFoldDB" id="A0A8R7TCV7"/>